<dbReference type="RefSeq" id="WP_151966106.1">
    <property type="nucleotide sequence ID" value="NZ_AP019860.1"/>
</dbReference>
<keyword evidence="1" id="KW-1133">Transmembrane helix</keyword>
<feature type="transmembrane region" description="Helical" evidence="1">
    <location>
        <begin position="38"/>
        <end position="62"/>
    </location>
</feature>
<evidence type="ECO:0000313" key="2">
    <source>
        <dbReference type="EMBL" id="BBM81841.1"/>
    </source>
</evidence>
<accession>A0A5S9F153</accession>
<protein>
    <submittedName>
        <fullName evidence="2">Uncharacterized protein</fullName>
    </submittedName>
</protein>
<keyword evidence="3" id="KW-1185">Reference proteome</keyword>
<dbReference type="AlphaFoldDB" id="A0A5S9F153"/>
<proteinExistence type="predicted"/>
<name>A0A5S9F153_UABAM</name>
<feature type="transmembrane region" description="Helical" evidence="1">
    <location>
        <begin position="190"/>
        <end position="210"/>
    </location>
</feature>
<evidence type="ECO:0000256" key="1">
    <source>
        <dbReference type="SAM" id="Phobius"/>
    </source>
</evidence>
<reference evidence="2 3" key="1">
    <citation type="submission" date="2019-08" db="EMBL/GenBank/DDBJ databases">
        <title>Complete genome sequence of Candidatus Uab amorphum.</title>
        <authorList>
            <person name="Shiratori T."/>
            <person name="Suzuki S."/>
            <person name="Kakizawa Y."/>
            <person name="Ishida K."/>
        </authorList>
    </citation>
    <scope>NUCLEOTIDE SEQUENCE [LARGE SCALE GENOMIC DNA]</scope>
    <source>
        <strain evidence="2 3">SRT547</strain>
    </source>
</reference>
<dbReference type="Proteomes" id="UP000326354">
    <property type="component" value="Chromosome"/>
</dbReference>
<feature type="transmembrane region" description="Helical" evidence="1">
    <location>
        <begin position="74"/>
        <end position="98"/>
    </location>
</feature>
<keyword evidence="1" id="KW-0812">Transmembrane</keyword>
<feature type="transmembrane region" description="Helical" evidence="1">
    <location>
        <begin position="216"/>
        <end position="239"/>
    </location>
</feature>
<dbReference type="EMBL" id="AP019860">
    <property type="protein sequence ID" value="BBM81841.1"/>
    <property type="molecule type" value="Genomic_DNA"/>
</dbReference>
<feature type="transmembrane region" description="Helical" evidence="1">
    <location>
        <begin position="104"/>
        <end position="126"/>
    </location>
</feature>
<keyword evidence="1" id="KW-0472">Membrane</keyword>
<dbReference type="KEGG" id="uam:UABAM_00181"/>
<evidence type="ECO:0000313" key="3">
    <source>
        <dbReference type="Proteomes" id="UP000326354"/>
    </source>
</evidence>
<sequence>MIHDKKFFKLLLFAALLLSINAGIFAVIEFTITNMTLVFYSLSVPCVWKISSILSWRMGYFVQEDQKERKKTAFVIFFASTLYLFVSILSLFSCVMLFPHPYIHRYLIGIIYSVGMLNIIYLYYIAICIRQKSLPRLFATRYKVQRTFDKISQIRREFCTAQNFTQENFDKKCKDSPTEYNAKKYFAKRLLSTCVYVAIFLWIFVIIPWTSLPEIYFFYKIIFAIVITISSINIFASVLKSYKTCFVYKHGIKIRELFSEKCLFWEQIHYVIMQDVEIEIHCFDGAKVVIPFQDVKRDHSFLESLFHPGEFLFQKKPPKSFSWEKIGDIQHLFKQNNRKISKEAKLEKISSDKLFIVDKDQLFCLKKPNSTIKKSEPTLKVFMGKLPFEVFFMHEVLWKKMQKLKDVSYIKTFIYEYVDRVKVCDEIENQT</sequence>
<organism evidence="2 3">
    <name type="scientific">Uabimicrobium amorphum</name>
    <dbReference type="NCBI Taxonomy" id="2596890"/>
    <lineage>
        <taxon>Bacteria</taxon>
        <taxon>Pseudomonadati</taxon>
        <taxon>Planctomycetota</taxon>
        <taxon>Candidatus Uabimicrobiia</taxon>
        <taxon>Candidatus Uabimicrobiales</taxon>
        <taxon>Candidatus Uabimicrobiaceae</taxon>
        <taxon>Candidatus Uabimicrobium</taxon>
    </lineage>
</organism>
<gene>
    <name evidence="2" type="ORF">UABAM_00181</name>
</gene>